<dbReference type="SUPFAM" id="SSF52343">
    <property type="entry name" value="Ferredoxin reductase-like, C-terminal NADP-linked domain"/>
    <property type="match status" value="1"/>
</dbReference>
<comment type="cofactor">
    <cofactor evidence="2">
        <name>[2Fe-2S] cluster</name>
        <dbReference type="ChEBI" id="CHEBI:190135"/>
    </cofactor>
    <text evidence="2">Binds 1 [2Fe-2S] cluster per subunit.</text>
</comment>
<dbReference type="SUPFAM" id="SSF63380">
    <property type="entry name" value="Riboflavin synthase domain-like"/>
    <property type="match status" value="1"/>
</dbReference>
<dbReference type="Gene3D" id="2.40.30.10">
    <property type="entry name" value="Translation factors"/>
    <property type="match status" value="1"/>
</dbReference>
<feature type="binding site" evidence="1">
    <location>
        <begin position="74"/>
        <end position="76"/>
    </location>
    <ligand>
        <name>FAD</name>
        <dbReference type="ChEBI" id="CHEBI:57692"/>
    </ligand>
</feature>
<dbReference type="InterPro" id="IPR050353">
    <property type="entry name" value="PyrK_electron_transfer"/>
</dbReference>
<dbReference type="InterPro" id="IPR012165">
    <property type="entry name" value="Cyt_c3_hydrogenase_gsu"/>
</dbReference>
<keyword evidence="5" id="KW-1185">Reference proteome</keyword>
<dbReference type="GO" id="GO:0046872">
    <property type="term" value="F:metal ion binding"/>
    <property type="evidence" value="ECO:0007669"/>
    <property type="project" value="UniProtKB-KW"/>
</dbReference>
<evidence type="ECO:0000256" key="1">
    <source>
        <dbReference type="PIRSR" id="PIRSR006816-1"/>
    </source>
</evidence>
<keyword evidence="1" id="KW-0285">Flavoprotein</keyword>
<accession>A0A2T3IZC4</accession>
<dbReference type="RefSeq" id="WP_107349068.1">
    <property type="nucleotide sequence ID" value="NZ_PYMH01000004.1"/>
</dbReference>
<proteinExistence type="predicted"/>
<dbReference type="Pfam" id="PF00175">
    <property type="entry name" value="NAD_binding_1"/>
    <property type="match status" value="1"/>
</dbReference>
<dbReference type="GO" id="GO:0050660">
    <property type="term" value="F:flavin adenine dinucleotide binding"/>
    <property type="evidence" value="ECO:0007669"/>
    <property type="project" value="InterPro"/>
</dbReference>
<reference evidence="4 5" key="1">
    <citation type="submission" date="2018-03" db="EMBL/GenBank/DDBJ databases">
        <title>Whole genome sequencing of Histamine producing bacteria.</title>
        <authorList>
            <person name="Butler K."/>
        </authorList>
    </citation>
    <scope>NUCLEOTIDE SEQUENCE [LARGE SCALE GENOMIC DNA]</scope>
    <source>
        <strain evidence="4 5">JCM 13586</strain>
    </source>
</reference>
<dbReference type="Pfam" id="PF00970">
    <property type="entry name" value="FAD_binding_6"/>
    <property type="match status" value="1"/>
</dbReference>
<feature type="binding site" evidence="2">
    <location>
        <position position="259"/>
    </location>
    <ligand>
        <name>[2Fe-2S] cluster</name>
        <dbReference type="ChEBI" id="CHEBI:190135"/>
    </ligand>
</feature>
<dbReference type="InterPro" id="IPR019480">
    <property type="entry name" value="Dihydroorotate_DH_Fe-S-bd"/>
</dbReference>
<feature type="binding site" evidence="2">
    <location>
        <position position="243"/>
    </location>
    <ligand>
        <name>[2Fe-2S] cluster</name>
        <dbReference type="ChEBI" id="CHEBI:190135"/>
    </ligand>
</feature>
<gene>
    <name evidence="4" type="ORF">C9I99_11715</name>
</gene>
<dbReference type="OrthoDB" id="9796486at2"/>
<dbReference type="EMBL" id="PYMH01000004">
    <property type="protein sequence ID" value="PSU34021.1"/>
    <property type="molecule type" value="Genomic_DNA"/>
</dbReference>
<dbReference type="PANTHER" id="PTHR43513">
    <property type="entry name" value="DIHYDROOROTATE DEHYDROGENASE B (NAD(+)), ELECTRON TRANSFER SUBUNIT"/>
    <property type="match status" value="1"/>
</dbReference>
<dbReference type="InterPro" id="IPR008333">
    <property type="entry name" value="Cbr1-like_FAD-bd_dom"/>
</dbReference>
<feature type="binding site" evidence="2">
    <location>
        <position position="248"/>
    </location>
    <ligand>
        <name>[2Fe-2S] cluster</name>
        <dbReference type="ChEBI" id="CHEBI:190135"/>
    </ligand>
</feature>
<keyword evidence="2" id="KW-0408">Iron</keyword>
<dbReference type="InterPro" id="IPR017927">
    <property type="entry name" value="FAD-bd_FR_type"/>
</dbReference>
<evidence type="ECO:0000259" key="3">
    <source>
        <dbReference type="PROSITE" id="PS51384"/>
    </source>
</evidence>
<dbReference type="PRINTS" id="PR00410">
    <property type="entry name" value="PHEHYDRXLASE"/>
</dbReference>
<feature type="domain" description="FAD-binding FR-type" evidence="3">
    <location>
        <begin position="4"/>
        <end position="106"/>
    </location>
</feature>
<dbReference type="PANTHER" id="PTHR43513:SF3">
    <property type="entry name" value="DIHYDROOROTATE DEHYDROGENASE B (NAD(+)), ELECTRON TRANSFER SUBUNIT-RELATED"/>
    <property type="match status" value="1"/>
</dbReference>
<dbReference type="GO" id="GO:0051537">
    <property type="term" value="F:2 iron, 2 sulfur cluster binding"/>
    <property type="evidence" value="ECO:0007669"/>
    <property type="project" value="UniProtKB-KW"/>
</dbReference>
<dbReference type="InterPro" id="IPR017938">
    <property type="entry name" value="Riboflavin_synthase-like_b-brl"/>
</dbReference>
<sequence>MLSLTPNPIKVLDFYDDGENTRHYQFCIQNPEQHLAPWLKAESGQFFMLCLPGVGEAPFTFTALPDERGLFKALVRKTGSVTEALFRCGVGDVIGARGPFGRGWPMDSLTQKRILVVGGGCGIAPLASVIEQMLDSQDFIQMEVVYAARNRASLMLNPERERWQHSVPMFNVVEDVTGLSESEYYQGTALGILPKVLHTFGEQPDRVLLAGPETMQTVAAEYLVAYGIDPKSIFLSIERRMHCAVGLCGHCYLNEKYVCSHGPTFSWAELLRYDIAC</sequence>
<dbReference type="GO" id="GO:0016491">
    <property type="term" value="F:oxidoreductase activity"/>
    <property type="evidence" value="ECO:0007669"/>
    <property type="project" value="InterPro"/>
</dbReference>
<comment type="cofactor">
    <cofactor evidence="1">
        <name>FAD</name>
        <dbReference type="ChEBI" id="CHEBI:57692"/>
    </cofactor>
    <text evidence="1">Binds 1 FAD per subunit.</text>
</comment>
<dbReference type="AlphaFoldDB" id="A0A2T3IZC4"/>
<dbReference type="PIRSF" id="PIRSF006816">
    <property type="entry name" value="Cyc3_hyd_g"/>
    <property type="match status" value="1"/>
</dbReference>
<keyword evidence="1" id="KW-0274">FAD</keyword>
<dbReference type="InterPro" id="IPR001433">
    <property type="entry name" value="OxRdtase_FAD/NAD-bd"/>
</dbReference>
<dbReference type="InterPro" id="IPR039261">
    <property type="entry name" value="FNR_nucleotide-bd"/>
</dbReference>
<dbReference type="PROSITE" id="PS51384">
    <property type="entry name" value="FAD_FR"/>
    <property type="match status" value="1"/>
</dbReference>
<keyword evidence="2" id="KW-0001">2Fe-2S</keyword>
<evidence type="ECO:0000256" key="2">
    <source>
        <dbReference type="PIRSR" id="PIRSR006816-2"/>
    </source>
</evidence>
<keyword evidence="2" id="KW-0411">Iron-sulfur</keyword>
<evidence type="ECO:0000313" key="4">
    <source>
        <dbReference type="EMBL" id="PSU34021.1"/>
    </source>
</evidence>
<protein>
    <submittedName>
        <fullName evidence="4">Oxidoreductase</fullName>
    </submittedName>
</protein>
<comment type="caution">
    <text evidence="4">The sequence shown here is derived from an EMBL/GenBank/DDBJ whole genome shotgun (WGS) entry which is preliminary data.</text>
</comment>
<dbReference type="GO" id="GO:0006221">
    <property type="term" value="P:pyrimidine nucleotide biosynthetic process"/>
    <property type="evidence" value="ECO:0007669"/>
    <property type="project" value="InterPro"/>
</dbReference>
<organism evidence="4 5">
    <name type="scientific">Photobacterium lutimaris</name>
    <dbReference type="NCBI Taxonomy" id="388278"/>
    <lineage>
        <taxon>Bacteria</taxon>
        <taxon>Pseudomonadati</taxon>
        <taxon>Pseudomonadota</taxon>
        <taxon>Gammaproteobacteria</taxon>
        <taxon>Vibrionales</taxon>
        <taxon>Vibrionaceae</taxon>
        <taxon>Photobacterium</taxon>
    </lineage>
</organism>
<dbReference type="Proteomes" id="UP000241222">
    <property type="component" value="Unassembled WGS sequence"/>
</dbReference>
<keyword evidence="2" id="KW-0479">Metal-binding</keyword>
<dbReference type="Pfam" id="PF10418">
    <property type="entry name" value="DHODB_Fe-S_bind"/>
    <property type="match status" value="1"/>
</dbReference>
<feature type="binding site" evidence="2">
    <location>
        <position position="251"/>
    </location>
    <ligand>
        <name>[2Fe-2S] cluster</name>
        <dbReference type="ChEBI" id="CHEBI:190135"/>
    </ligand>
</feature>
<dbReference type="Gene3D" id="3.40.50.80">
    <property type="entry name" value="Nucleotide-binding domain of ferredoxin-NADP reductase (FNR) module"/>
    <property type="match status" value="1"/>
</dbReference>
<name>A0A2T3IZC4_9GAMM</name>
<evidence type="ECO:0000313" key="5">
    <source>
        <dbReference type="Proteomes" id="UP000241222"/>
    </source>
</evidence>